<keyword evidence="4" id="KW-0133">Cell shape</keyword>
<evidence type="ECO:0000256" key="2">
    <source>
        <dbReference type="ARBA" id="ARBA00022475"/>
    </source>
</evidence>
<feature type="transmembrane region" description="Helical" evidence="8">
    <location>
        <begin position="157"/>
        <end position="176"/>
    </location>
</feature>
<feature type="transmembrane region" description="Helical" evidence="8">
    <location>
        <begin position="182"/>
        <end position="204"/>
    </location>
</feature>
<dbReference type="GO" id="GO:0034204">
    <property type="term" value="P:lipid translocation"/>
    <property type="evidence" value="ECO:0007669"/>
    <property type="project" value="TreeGrafter"/>
</dbReference>
<dbReference type="GO" id="GO:0015648">
    <property type="term" value="F:lipid-linked peptidoglycan transporter activity"/>
    <property type="evidence" value="ECO:0007669"/>
    <property type="project" value="TreeGrafter"/>
</dbReference>
<evidence type="ECO:0000313" key="10">
    <source>
        <dbReference type="Proteomes" id="UP000247476"/>
    </source>
</evidence>
<feature type="transmembrane region" description="Helical" evidence="8">
    <location>
        <begin position="47"/>
        <end position="70"/>
    </location>
</feature>
<sequence length="512" mass="57200">MMRVIKNNTVALMILTFVLNVVSFGKNLVIAYFYGTNTEYDVFVLAQFIPLLISGLIMGSLQGALIPIIISGKDKYGELEMLKIYKSISLLVALSVTVIAIAFSICSYQLLKAIPIGFEGEHFLLLVSLSSVLIFVLILNCIVVLLRNLYNAKHQFILPTFSTMFGYVASILYIAIDPGKDMYTLCFSLLFGTAVEAMIQIVFLRRSGIVLPKGYRFKNPDVKRALLLTIPLMLSATFGLASPMIGQILASNLYEGAVSSLNYAEKLDSMLRQIFIVTISNTMLSSFTTWVSRGDIKTLKEKVNDIFALYGMILLPLAVYIVHFSPYIVKLLFERGEFTSVSTRYTSSVWGIYSLGLFSFLCGMILARIYNALQDAKYQVLVSLIGLFTNIGSSLVFMKHYGHNGIALGTVLTSGVTTVLLYYFMTKKIGSILTRRTLIVLMKVFATNGLLFGLVYLLKRLFIPSGMLAEFIWIVISFMFLTAAASVLYKWLGLNPTLATRRVWSERLRREA</sequence>
<keyword evidence="5" id="KW-0573">Peptidoglycan synthesis</keyword>
<dbReference type="PANTHER" id="PTHR47019:SF1">
    <property type="entry name" value="LIPID II FLIPPASE MURJ"/>
    <property type="match status" value="1"/>
</dbReference>
<comment type="subcellular location">
    <subcellularLocation>
        <location evidence="1">Cell membrane</location>
        <topology evidence="1">Multi-pass membrane protein</topology>
    </subcellularLocation>
</comment>
<feature type="transmembrane region" description="Helical" evidence="8">
    <location>
        <begin position="471"/>
        <end position="492"/>
    </location>
</feature>
<protein>
    <recommendedName>
        <fullName evidence="11">Murein biosynthesis integral membrane protein MurJ</fullName>
    </recommendedName>
</protein>
<dbReference type="GO" id="GO:0009252">
    <property type="term" value="P:peptidoglycan biosynthetic process"/>
    <property type="evidence" value="ECO:0007669"/>
    <property type="project" value="UniProtKB-KW"/>
</dbReference>
<dbReference type="GO" id="GO:0008360">
    <property type="term" value="P:regulation of cell shape"/>
    <property type="evidence" value="ECO:0007669"/>
    <property type="project" value="UniProtKB-KW"/>
</dbReference>
<dbReference type="AlphaFoldDB" id="A0A2V5KDX4"/>
<feature type="transmembrane region" description="Helical" evidence="8">
    <location>
        <begin position="225"/>
        <end position="250"/>
    </location>
</feature>
<feature type="transmembrane region" description="Helical" evidence="8">
    <location>
        <begin position="303"/>
        <end position="328"/>
    </location>
</feature>
<evidence type="ECO:0000256" key="1">
    <source>
        <dbReference type="ARBA" id="ARBA00004651"/>
    </source>
</evidence>
<gene>
    <name evidence="9" type="ORF">DLM86_01810</name>
</gene>
<evidence type="ECO:0000256" key="8">
    <source>
        <dbReference type="SAM" id="Phobius"/>
    </source>
</evidence>
<feature type="transmembrane region" description="Helical" evidence="8">
    <location>
        <begin position="348"/>
        <end position="366"/>
    </location>
</feature>
<reference evidence="9 10" key="1">
    <citation type="submission" date="2018-05" db="EMBL/GenBank/DDBJ databases">
        <title>Paenibacillus flagellatus sp. nov., isolated from selenium mineral soil.</title>
        <authorList>
            <person name="Dai X."/>
        </authorList>
    </citation>
    <scope>NUCLEOTIDE SEQUENCE [LARGE SCALE GENOMIC DNA]</scope>
    <source>
        <strain evidence="9 10">DXL2</strain>
    </source>
</reference>
<proteinExistence type="predicted"/>
<feature type="transmembrane region" description="Helical" evidence="8">
    <location>
        <begin position="378"/>
        <end position="398"/>
    </location>
</feature>
<feature type="transmembrane region" description="Helical" evidence="8">
    <location>
        <begin position="437"/>
        <end position="459"/>
    </location>
</feature>
<keyword evidence="7 8" id="KW-0472">Membrane</keyword>
<dbReference type="Pfam" id="PF03023">
    <property type="entry name" value="MurJ"/>
    <property type="match status" value="1"/>
</dbReference>
<comment type="caution">
    <text evidence="9">The sequence shown here is derived from an EMBL/GenBank/DDBJ whole genome shotgun (WGS) entry which is preliminary data.</text>
</comment>
<keyword evidence="2" id="KW-1003">Cell membrane</keyword>
<evidence type="ECO:0008006" key="11">
    <source>
        <dbReference type="Google" id="ProtNLM"/>
    </source>
</evidence>
<dbReference type="EMBL" id="QJVJ01000001">
    <property type="protein sequence ID" value="PYI57202.1"/>
    <property type="molecule type" value="Genomic_DNA"/>
</dbReference>
<dbReference type="Proteomes" id="UP000247476">
    <property type="component" value="Unassembled WGS sequence"/>
</dbReference>
<feature type="transmembrane region" description="Helical" evidence="8">
    <location>
        <begin position="270"/>
        <end position="291"/>
    </location>
</feature>
<keyword evidence="6 8" id="KW-1133">Transmembrane helix</keyword>
<dbReference type="PRINTS" id="PR01806">
    <property type="entry name" value="VIRFACTRMVIN"/>
</dbReference>
<dbReference type="GO" id="GO:0005886">
    <property type="term" value="C:plasma membrane"/>
    <property type="evidence" value="ECO:0007669"/>
    <property type="project" value="UniProtKB-SubCell"/>
</dbReference>
<name>A0A2V5KDX4_9BACL</name>
<evidence type="ECO:0000256" key="6">
    <source>
        <dbReference type="ARBA" id="ARBA00022989"/>
    </source>
</evidence>
<dbReference type="PANTHER" id="PTHR47019">
    <property type="entry name" value="LIPID II FLIPPASE MURJ"/>
    <property type="match status" value="1"/>
</dbReference>
<evidence type="ECO:0000256" key="7">
    <source>
        <dbReference type="ARBA" id="ARBA00023136"/>
    </source>
</evidence>
<keyword evidence="10" id="KW-1185">Reference proteome</keyword>
<organism evidence="9 10">
    <name type="scientific">Paenibacillus flagellatus</name>
    <dbReference type="NCBI Taxonomy" id="2211139"/>
    <lineage>
        <taxon>Bacteria</taxon>
        <taxon>Bacillati</taxon>
        <taxon>Bacillota</taxon>
        <taxon>Bacilli</taxon>
        <taxon>Bacillales</taxon>
        <taxon>Paenibacillaceae</taxon>
        <taxon>Paenibacillus</taxon>
    </lineage>
</organism>
<feature type="transmembrane region" description="Helical" evidence="8">
    <location>
        <begin position="123"/>
        <end position="145"/>
    </location>
</feature>
<feature type="transmembrane region" description="Helical" evidence="8">
    <location>
        <begin position="90"/>
        <end position="111"/>
    </location>
</feature>
<evidence type="ECO:0000256" key="5">
    <source>
        <dbReference type="ARBA" id="ARBA00022984"/>
    </source>
</evidence>
<dbReference type="InterPro" id="IPR051050">
    <property type="entry name" value="Lipid_II_flippase_MurJ/MviN"/>
</dbReference>
<keyword evidence="3 8" id="KW-0812">Transmembrane</keyword>
<feature type="transmembrane region" description="Helical" evidence="8">
    <location>
        <begin position="12"/>
        <end position="35"/>
    </location>
</feature>
<dbReference type="InterPro" id="IPR004268">
    <property type="entry name" value="MurJ"/>
</dbReference>
<accession>A0A2V5KDX4</accession>
<evidence type="ECO:0000256" key="4">
    <source>
        <dbReference type="ARBA" id="ARBA00022960"/>
    </source>
</evidence>
<feature type="transmembrane region" description="Helical" evidence="8">
    <location>
        <begin position="404"/>
        <end position="425"/>
    </location>
</feature>
<evidence type="ECO:0000313" key="9">
    <source>
        <dbReference type="EMBL" id="PYI57202.1"/>
    </source>
</evidence>
<evidence type="ECO:0000256" key="3">
    <source>
        <dbReference type="ARBA" id="ARBA00022692"/>
    </source>
</evidence>